<evidence type="ECO:0000313" key="7">
    <source>
        <dbReference type="Proteomes" id="UP000694923"/>
    </source>
</evidence>
<keyword evidence="2 5" id="KW-0812">Transmembrane</keyword>
<accession>A0ABM0S105</accession>
<dbReference type="PROSITE" id="PS50835">
    <property type="entry name" value="IG_LIKE"/>
    <property type="match status" value="1"/>
</dbReference>
<dbReference type="Pfam" id="PF11265">
    <property type="entry name" value="Med25_VWA"/>
    <property type="match status" value="1"/>
</dbReference>
<keyword evidence="7" id="KW-1185">Reference proteome</keyword>
<dbReference type="Gene3D" id="2.60.40.10">
    <property type="entry name" value="Immunoglobulins"/>
    <property type="match status" value="2"/>
</dbReference>
<dbReference type="InterPro" id="IPR036179">
    <property type="entry name" value="Ig-like_dom_sf"/>
</dbReference>
<dbReference type="Proteomes" id="UP000694923">
    <property type="component" value="Unplaced"/>
</dbReference>
<sequence length="370" mass="40613">MGYWLNKNISSPVATNKPNATIDDNFRHRFHVVGDLEELDCSLMICDIPKKDSMTYLFDADLGEQKSAFLRENIKLSVSDLTQKPELLIPEILVSGETVTSTCTIKGDCKETNALFLSWKGPAVSSNPTVSSNSSSLGLHFTLKPEDHGTTLKCHLNTSLANLTRSSVVKLQVVSPARLFNSSCALKKTLQCSCSFHGIPTPSVQWWMGDAPVDVNSMDNILQVTSTILAPWANSTINLIGEPEILTRLYCEGKNQYGIHTSSIFFMPDQNLVSNVFMKGLIQGIMYGAIATALLFFCLVLLTSEGRGGRGIVSLEEQEAGNPSFFFEYGGTQYSLVVFNTVDCAPESYVQCHAPTSSAYEFVTWLDGIK</sequence>
<name>A0ABM0S105_GALVR</name>
<keyword evidence="4 5" id="KW-0472">Membrane</keyword>
<keyword evidence="3 5" id="KW-1133">Transmembrane helix</keyword>
<dbReference type="GeneID" id="103603746"/>
<dbReference type="InterPro" id="IPR021419">
    <property type="entry name" value="Mediator_Med25_VWA"/>
</dbReference>
<evidence type="ECO:0000256" key="2">
    <source>
        <dbReference type="ARBA" id="ARBA00022692"/>
    </source>
</evidence>
<evidence type="ECO:0000256" key="1">
    <source>
        <dbReference type="ARBA" id="ARBA00004167"/>
    </source>
</evidence>
<dbReference type="InterPro" id="IPR013783">
    <property type="entry name" value="Ig-like_fold"/>
</dbReference>
<feature type="transmembrane region" description="Helical" evidence="5">
    <location>
        <begin position="281"/>
        <end position="302"/>
    </location>
</feature>
<evidence type="ECO:0000259" key="6">
    <source>
        <dbReference type="PROSITE" id="PS50835"/>
    </source>
</evidence>
<dbReference type="RefSeq" id="XP_008586546.1">
    <property type="nucleotide sequence ID" value="XM_008588324.1"/>
</dbReference>
<organism evidence="7 8">
    <name type="scientific">Galeopterus variegatus</name>
    <name type="common">Malayan flying lemur</name>
    <name type="synonym">Cynocephalus variegatus</name>
    <dbReference type="NCBI Taxonomy" id="482537"/>
    <lineage>
        <taxon>Eukaryota</taxon>
        <taxon>Metazoa</taxon>
        <taxon>Chordata</taxon>
        <taxon>Craniata</taxon>
        <taxon>Vertebrata</taxon>
        <taxon>Euteleostomi</taxon>
        <taxon>Mammalia</taxon>
        <taxon>Eutheria</taxon>
        <taxon>Euarchontoglires</taxon>
        <taxon>Dermoptera</taxon>
        <taxon>Cynocephalidae</taxon>
        <taxon>Galeopterus</taxon>
    </lineage>
</organism>
<evidence type="ECO:0000313" key="8">
    <source>
        <dbReference type="RefSeq" id="XP_008586546.1"/>
    </source>
</evidence>
<comment type="subcellular location">
    <subcellularLocation>
        <location evidence="1">Membrane</location>
        <topology evidence="1">Single-pass membrane protein</topology>
    </subcellularLocation>
</comment>
<gene>
    <name evidence="8" type="primary">LOC103603746</name>
</gene>
<proteinExistence type="predicted"/>
<reference evidence="8" key="1">
    <citation type="submission" date="2025-08" db="UniProtKB">
        <authorList>
            <consortium name="RefSeq"/>
        </authorList>
    </citation>
    <scope>IDENTIFICATION</scope>
</reference>
<dbReference type="PANTHER" id="PTHR12035:SF113">
    <property type="entry name" value="RIKEN CDNA 4931406B18 GENE"/>
    <property type="match status" value="1"/>
</dbReference>
<evidence type="ECO:0000256" key="4">
    <source>
        <dbReference type="ARBA" id="ARBA00023136"/>
    </source>
</evidence>
<feature type="domain" description="Ig-like" evidence="6">
    <location>
        <begin position="85"/>
        <end position="164"/>
    </location>
</feature>
<dbReference type="InterPro" id="IPR007110">
    <property type="entry name" value="Ig-like_dom"/>
</dbReference>
<evidence type="ECO:0000256" key="5">
    <source>
        <dbReference type="SAM" id="Phobius"/>
    </source>
</evidence>
<protein>
    <submittedName>
        <fullName evidence="8">Sialic acid-binding Ig-like lectin 10</fullName>
    </submittedName>
</protein>
<dbReference type="PANTHER" id="PTHR12035">
    <property type="entry name" value="SIALIC ACID BINDING IMMUNOGLOBULIN-LIKE LECTIN"/>
    <property type="match status" value="1"/>
</dbReference>
<evidence type="ECO:0000256" key="3">
    <source>
        <dbReference type="ARBA" id="ARBA00022989"/>
    </source>
</evidence>
<dbReference type="SUPFAM" id="SSF48726">
    <property type="entry name" value="Immunoglobulin"/>
    <property type="match status" value="2"/>
</dbReference>
<dbReference type="InterPro" id="IPR051036">
    <property type="entry name" value="SIGLEC"/>
</dbReference>